<comment type="similarity">
    <text evidence="3 15">Belongs to the CDP-alcohol phosphatidyltransferase class-I family.</text>
</comment>
<keyword evidence="12" id="KW-0594">Phospholipid biosynthesis</keyword>
<evidence type="ECO:0000256" key="5">
    <source>
        <dbReference type="ARBA" id="ARBA00017171"/>
    </source>
</evidence>
<evidence type="ECO:0000256" key="13">
    <source>
        <dbReference type="ARBA" id="ARBA00023264"/>
    </source>
</evidence>
<dbReference type="GO" id="GO:0016020">
    <property type="term" value="C:membrane"/>
    <property type="evidence" value="ECO:0007669"/>
    <property type="project" value="InterPro"/>
</dbReference>
<evidence type="ECO:0000256" key="8">
    <source>
        <dbReference type="ARBA" id="ARBA00022692"/>
    </source>
</evidence>
<evidence type="ECO:0000256" key="7">
    <source>
        <dbReference type="ARBA" id="ARBA00022679"/>
    </source>
</evidence>
<gene>
    <name evidence="17" type="primary">pssA</name>
    <name evidence="17" type="ORF">COV74_02800</name>
</gene>
<feature type="transmembrane region" description="Helical" evidence="16">
    <location>
        <begin position="131"/>
        <end position="151"/>
    </location>
</feature>
<dbReference type="EMBL" id="PCVY01000023">
    <property type="protein sequence ID" value="PIQ86971.1"/>
    <property type="molecule type" value="Genomic_DNA"/>
</dbReference>
<name>A0A2H0LRI4_9BACT</name>
<keyword evidence="11 16" id="KW-0472">Membrane</keyword>
<proteinExistence type="inferred from homology"/>
<feature type="transmembrane region" description="Helical" evidence="16">
    <location>
        <begin position="163"/>
        <end position="183"/>
    </location>
</feature>
<accession>A0A2H0LRI4</accession>
<evidence type="ECO:0000256" key="16">
    <source>
        <dbReference type="SAM" id="Phobius"/>
    </source>
</evidence>
<feature type="transmembrane region" description="Helical" evidence="16">
    <location>
        <begin position="39"/>
        <end position="56"/>
    </location>
</feature>
<comment type="catalytic activity">
    <reaction evidence="1">
        <text>a CDP-1,2-diacyl-sn-glycerol + L-serine = a 1,2-diacyl-sn-glycero-3-phospho-L-serine + CMP + H(+)</text>
        <dbReference type="Rhea" id="RHEA:16913"/>
        <dbReference type="ChEBI" id="CHEBI:15378"/>
        <dbReference type="ChEBI" id="CHEBI:33384"/>
        <dbReference type="ChEBI" id="CHEBI:57262"/>
        <dbReference type="ChEBI" id="CHEBI:58332"/>
        <dbReference type="ChEBI" id="CHEBI:60377"/>
        <dbReference type="EC" id="2.7.8.8"/>
    </reaction>
</comment>
<dbReference type="InterPro" id="IPR050324">
    <property type="entry name" value="CDP-alcohol_PTase-I"/>
</dbReference>
<feature type="transmembrane region" description="Helical" evidence="16">
    <location>
        <begin position="101"/>
        <end position="119"/>
    </location>
</feature>
<keyword evidence="13" id="KW-1208">Phospholipid metabolism</keyword>
<reference evidence="17 18" key="1">
    <citation type="submission" date="2017-09" db="EMBL/GenBank/DDBJ databases">
        <title>Depth-based differentiation of microbial function through sediment-hosted aquifers and enrichment of novel symbionts in the deep terrestrial subsurface.</title>
        <authorList>
            <person name="Probst A.J."/>
            <person name="Ladd B."/>
            <person name="Jarett J.K."/>
            <person name="Geller-Mcgrath D.E."/>
            <person name="Sieber C.M."/>
            <person name="Emerson J.B."/>
            <person name="Anantharaman K."/>
            <person name="Thomas B.C."/>
            <person name="Malmstrom R."/>
            <person name="Stieglmeier M."/>
            <person name="Klingl A."/>
            <person name="Woyke T."/>
            <person name="Ryan C.M."/>
            <person name="Banfield J.F."/>
        </authorList>
    </citation>
    <scope>NUCLEOTIDE SEQUENCE [LARGE SCALE GENOMIC DNA]</scope>
    <source>
        <strain evidence="17">CG11_big_fil_rev_8_21_14_0_20_45_26</strain>
    </source>
</reference>
<dbReference type="InterPro" id="IPR000462">
    <property type="entry name" value="CDP-OH_P_trans"/>
</dbReference>
<sequence length="251" mass="27858">MNDQIGSDHPGLASWIPNILTFLNLCTGFLALLKIHQGYFFQAVWLIVLCLVWDSLDGNIARIFKVTSQLGRELDSLADAVSFVVAPTFLVTIYMWSQLDIQVLFFAGIFLVAGVYRLARFNLKPPVAYYFKGLPTPAAAIALSMTVLAHMKSADLHPEISNFSLLLLMILLSILMVSKVPYPKISALPFKNWQILSYASLIIFALTTWMVNLESGAVMIIYLFLAFSPFCRQPESPAVMDPSGAHAPIPK</sequence>
<evidence type="ECO:0000256" key="2">
    <source>
        <dbReference type="ARBA" id="ARBA00004127"/>
    </source>
</evidence>
<dbReference type="EC" id="2.7.8.8" evidence="4"/>
<evidence type="ECO:0000256" key="10">
    <source>
        <dbReference type="ARBA" id="ARBA00023098"/>
    </source>
</evidence>
<evidence type="ECO:0000256" key="1">
    <source>
        <dbReference type="ARBA" id="ARBA00000287"/>
    </source>
</evidence>
<dbReference type="Pfam" id="PF01066">
    <property type="entry name" value="CDP-OH_P_transf"/>
    <property type="match status" value="1"/>
</dbReference>
<keyword evidence="7 15" id="KW-0808">Transferase</keyword>
<dbReference type="PROSITE" id="PS00379">
    <property type="entry name" value="CDP_ALCOHOL_P_TRANSF"/>
    <property type="match status" value="1"/>
</dbReference>
<keyword evidence="9 16" id="KW-1133">Transmembrane helix</keyword>
<evidence type="ECO:0000256" key="11">
    <source>
        <dbReference type="ARBA" id="ARBA00023136"/>
    </source>
</evidence>
<evidence type="ECO:0000313" key="18">
    <source>
        <dbReference type="Proteomes" id="UP000230859"/>
    </source>
</evidence>
<evidence type="ECO:0000256" key="3">
    <source>
        <dbReference type="ARBA" id="ARBA00010441"/>
    </source>
</evidence>
<evidence type="ECO:0000256" key="4">
    <source>
        <dbReference type="ARBA" id="ARBA00013174"/>
    </source>
</evidence>
<comment type="caution">
    <text evidence="17">The sequence shown here is derived from an EMBL/GenBank/DDBJ whole genome shotgun (WGS) entry which is preliminary data.</text>
</comment>
<dbReference type="InterPro" id="IPR043130">
    <property type="entry name" value="CDP-OH_PTrfase_TM_dom"/>
</dbReference>
<keyword evidence="6" id="KW-0444">Lipid biosynthesis</keyword>
<dbReference type="GO" id="GO:0012505">
    <property type="term" value="C:endomembrane system"/>
    <property type="evidence" value="ECO:0007669"/>
    <property type="project" value="UniProtKB-SubCell"/>
</dbReference>
<dbReference type="Proteomes" id="UP000230859">
    <property type="component" value="Unassembled WGS sequence"/>
</dbReference>
<dbReference type="GO" id="GO:0008654">
    <property type="term" value="P:phospholipid biosynthetic process"/>
    <property type="evidence" value="ECO:0007669"/>
    <property type="project" value="UniProtKB-KW"/>
</dbReference>
<dbReference type="PANTHER" id="PTHR14269:SF61">
    <property type="entry name" value="CDP-DIACYLGLYCEROL--SERINE O-PHOSPHATIDYLTRANSFERASE"/>
    <property type="match status" value="1"/>
</dbReference>
<protein>
    <recommendedName>
        <fullName evidence="5">CDP-diacylglycerol--serine O-phosphatidyltransferase</fullName>
        <ecNumber evidence="4">2.7.8.8</ecNumber>
    </recommendedName>
    <alternativeName>
        <fullName evidence="14">Phosphatidylserine synthase</fullName>
    </alternativeName>
</protein>
<dbReference type="InterPro" id="IPR004533">
    <property type="entry name" value="CDP-diaglyc--ser_O-PTrfase"/>
</dbReference>
<feature type="transmembrane region" description="Helical" evidence="16">
    <location>
        <begin position="12"/>
        <end position="33"/>
    </location>
</feature>
<keyword evidence="10" id="KW-0443">Lipid metabolism</keyword>
<dbReference type="InterPro" id="IPR048254">
    <property type="entry name" value="CDP_ALCOHOL_P_TRANSF_CS"/>
</dbReference>
<evidence type="ECO:0000256" key="12">
    <source>
        <dbReference type="ARBA" id="ARBA00023209"/>
    </source>
</evidence>
<dbReference type="PANTHER" id="PTHR14269">
    <property type="entry name" value="CDP-DIACYLGLYCEROL--GLYCEROL-3-PHOSPHATE 3-PHOSPHATIDYLTRANSFERASE-RELATED"/>
    <property type="match status" value="1"/>
</dbReference>
<evidence type="ECO:0000313" key="17">
    <source>
        <dbReference type="EMBL" id="PIQ86971.1"/>
    </source>
</evidence>
<dbReference type="AlphaFoldDB" id="A0A2H0LRI4"/>
<comment type="subcellular location">
    <subcellularLocation>
        <location evidence="2">Endomembrane system</location>
        <topology evidence="2">Multi-pass membrane protein</topology>
    </subcellularLocation>
</comment>
<evidence type="ECO:0000256" key="14">
    <source>
        <dbReference type="ARBA" id="ARBA00032361"/>
    </source>
</evidence>
<dbReference type="Gene3D" id="1.20.120.1760">
    <property type="match status" value="1"/>
</dbReference>
<feature type="transmembrane region" description="Helical" evidence="16">
    <location>
        <begin position="195"/>
        <end position="225"/>
    </location>
</feature>
<evidence type="ECO:0000256" key="15">
    <source>
        <dbReference type="RuleBase" id="RU003750"/>
    </source>
</evidence>
<keyword evidence="8 16" id="KW-0812">Transmembrane</keyword>
<dbReference type="NCBIfam" id="TIGR00473">
    <property type="entry name" value="pssA"/>
    <property type="match status" value="1"/>
</dbReference>
<dbReference type="GO" id="GO:0003882">
    <property type="term" value="F:CDP-diacylglycerol-serine O-phosphatidyltransferase activity"/>
    <property type="evidence" value="ECO:0007669"/>
    <property type="project" value="UniProtKB-EC"/>
</dbReference>
<evidence type="ECO:0000256" key="9">
    <source>
        <dbReference type="ARBA" id="ARBA00022989"/>
    </source>
</evidence>
<evidence type="ECO:0000256" key="6">
    <source>
        <dbReference type="ARBA" id="ARBA00022516"/>
    </source>
</evidence>
<organism evidence="17 18">
    <name type="scientific">Candidatus Abzuiibacterium crystallinum</name>
    <dbReference type="NCBI Taxonomy" id="1974748"/>
    <lineage>
        <taxon>Bacteria</taxon>
        <taxon>Pseudomonadati</taxon>
        <taxon>Candidatus Omnitrophota</taxon>
        <taxon>Candidatus Abzuiibacterium</taxon>
    </lineage>
</organism>